<reference evidence="1" key="1">
    <citation type="submission" date="2014-11" db="EMBL/GenBank/DDBJ databases">
        <authorList>
            <person name="Amaro Gonzalez C."/>
        </authorList>
    </citation>
    <scope>NUCLEOTIDE SEQUENCE</scope>
</reference>
<dbReference type="EMBL" id="GBXM01026982">
    <property type="protein sequence ID" value="JAH81595.1"/>
    <property type="molecule type" value="Transcribed_RNA"/>
</dbReference>
<name>A0A0E9VW82_ANGAN</name>
<accession>A0A0E9VW82</accession>
<reference evidence="1" key="2">
    <citation type="journal article" date="2015" name="Fish Shellfish Immunol.">
        <title>Early steps in the European eel (Anguilla anguilla)-Vibrio vulnificus interaction in the gills: Role of the RtxA13 toxin.</title>
        <authorList>
            <person name="Callol A."/>
            <person name="Pajuelo D."/>
            <person name="Ebbesson L."/>
            <person name="Teles M."/>
            <person name="MacKenzie S."/>
            <person name="Amaro C."/>
        </authorList>
    </citation>
    <scope>NUCLEOTIDE SEQUENCE</scope>
</reference>
<organism evidence="1">
    <name type="scientific">Anguilla anguilla</name>
    <name type="common">European freshwater eel</name>
    <name type="synonym">Muraena anguilla</name>
    <dbReference type="NCBI Taxonomy" id="7936"/>
    <lineage>
        <taxon>Eukaryota</taxon>
        <taxon>Metazoa</taxon>
        <taxon>Chordata</taxon>
        <taxon>Craniata</taxon>
        <taxon>Vertebrata</taxon>
        <taxon>Euteleostomi</taxon>
        <taxon>Actinopterygii</taxon>
        <taxon>Neopterygii</taxon>
        <taxon>Teleostei</taxon>
        <taxon>Anguilliformes</taxon>
        <taxon>Anguillidae</taxon>
        <taxon>Anguilla</taxon>
    </lineage>
</organism>
<proteinExistence type="predicted"/>
<sequence length="52" mass="6004">MTQASGTFFQLLSWNNFRQLGVRSFVISHSHRTRCKYDCVSLVSMNIHSSPK</sequence>
<dbReference type="AlphaFoldDB" id="A0A0E9VW82"/>
<evidence type="ECO:0000313" key="1">
    <source>
        <dbReference type="EMBL" id="JAH81595.1"/>
    </source>
</evidence>
<protein>
    <submittedName>
        <fullName evidence="1">Uncharacterized protein</fullName>
    </submittedName>
</protein>